<reference evidence="2" key="1">
    <citation type="submission" date="2017-11" db="EMBL/GenBank/DDBJ databases">
        <authorList>
            <person name="Lima N.C."/>
            <person name="Parody-Merino A.M."/>
            <person name="Battley P.F."/>
            <person name="Fidler A.E."/>
            <person name="Prosdocimi F."/>
        </authorList>
    </citation>
    <scope>NUCLEOTIDE SEQUENCE [LARGE SCALE GENOMIC DNA]</scope>
</reference>
<dbReference type="Proteomes" id="UP000233556">
    <property type="component" value="Unassembled WGS sequence"/>
</dbReference>
<accession>A0A2I0T2W6</accession>
<proteinExistence type="predicted"/>
<name>A0A2I0T2W6_LIMLA</name>
<evidence type="ECO:0000313" key="1">
    <source>
        <dbReference type="EMBL" id="PKU28149.1"/>
    </source>
</evidence>
<dbReference type="OrthoDB" id="9400281at2759"/>
<keyword evidence="2" id="KW-1185">Reference proteome</keyword>
<evidence type="ECO:0000313" key="2">
    <source>
        <dbReference type="Proteomes" id="UP000233556"/>
    </source>
</evidence>
<gene>
    <name evidence="1" type="ORF">llap_21547</name>
</gene>
<sequence>MVGSPPTPCLANMETEADKIIDKDIKENWPQYRALGGTTRDRTPTGFNSIHHHSLGPALQPVFNPAESTPIQAMGSQFLQEDTVGD</sequence>
<organism evidence="1 2">
    <name type="scientific">Limosa lapponica baueri</name>
    <dbReference type="NCBI Taxonomy" id="1758121"/>
    <lineage>
        <taxon>Eukaryota</taxon>
        <taxon>Metazoa</taxon>
        <taxon>Chordata</taxon>
        <taxon>Craniata</taxon>
        <taxon>Vertebrata</taxon>
        <taxon>Euteleostomi</taxon>
        <taxon>Archelosauria</taxon>
        <taxon>Archosauria</taxon>
        <taxon>Dinosauria</taxon>
        <taxon>Saurischia</taxon>
        <taxon>Theropoda</taxon>
        <taxon>Coelurosauria</taxon>
        <taxon>Aves</taxon>
        <taxon>Neognathae</taxon>
        <taxon>Neoaves</taxon>
        <taxon>Charadriiformes</taxon>
        <taxon>Scolopacidae</taxon>
        <taxon>Limosa</taxon>
    </lineage>
</organism>
<dbReference type="AlphaFoldDB" id="A0A2I0T2W6"/>
<reference evidence="2" key="2">
    <citation type="submission" date="2017-12" db="EMBL/GenBank/DDBJ databases">
        <title>Genome sequence of the Bar-tailed Godwit (Limosa lapponica baueri).</title>
        <authorList>
            <person name="Lima N.C.B."/>
            <person name="Parody-Merino A.M."/>
            <person name="Battley P.F."/>
            <person name="Fidler A.E."/>
            <person name="Prosdocimi F."/>
        </authorList>
    </citation>
    <scope>NUCLEOTIDE SEQUENCE [LARGE SCALE GENOMIC DNA]</scope>
</reference>
<protein>
    <submittedName>
        <fullName evidence="1">Uncharacterized protein</fullName>
    </submittedName>
</protein>
<dbReference type="EMBL" id="KZ522221">
    <property type="protein sequence ID" value="PKU28149.1"/>
    <property type="molecule type" value="Genomic_DNA"/>
</dbReference>